<sequence>MTTVRKEKDDATCTVEGGIAWLELDLGSVRCREAPALNRKVIRILDEIEFDRTVGVLVLVVEGCMSPERPNARENPGKNVSSGTDAERRPRREAQSWWNRLYCLRKPTIAMVTACRVDGAYDPVSACDLAFADIDTQFMLDGDNCDAIPGMDRSPGTTGLLSMRGLMYHALTGESINGATAAEWGLVNEALPADRLRARVIQVANTLR</sequence>
<dbReference type="SUPFAM" id="SSF52096">
    <property type="entry name" value="ClpP/crotonase"/>
    <property type="match status" value="1"/>
</dbReference>
<evidence type="ECO:0000256" key="2">
    <source>
        <dbReference type="SAM" id="MobiDB-lite"/>
    </source>
</evidence>
<evidence type="ECO:0000313" key="3">
    <source>
        <dbReference type="EMBL" id="MBN7796171.1"/>
    </source>
</evidence>
<dbReference type="PANTHER" id="PTHR42964">
    <property type="entry name" value="ENOYL-COA HYDRATASE"/>
    <property type="match status" value="1"/>
</dbReference>
<dbReference type="InterPro" id="IPR029045">
    <property type="entry name" value="ClpP/crotonase-like_dom_sf"/>
</dbReference>
<keyword evidence="4" id="KW-1185">Reference proteome</keyword>
<comment type="similarity">
    <text evidence="1">Belongs to the enoyl-CoA hydratase/isomerase family.</text>
</comment>
<reference evidence="3" key="1">
    <citation type="submission" date="2021-02" db="EMBL/GenBank/DDBJ databases">
        <title>PHA producing bacteria isolated from coastal sediment in Guangdong, Shenzhen.</title>
        <authorList>
            <person name="Zheng W."/>
            <person name="Yu S."/>
            <person name="Huang Y."/>
        </authorList>
    </citation>
    <scope>NUCLEOTIDE SEQUENCE</scope>
    <source>
        <strain evidence="3">TN14-10</strain>
    </source>
</reference>
<accession>A0A939IJD4</accession>
<dbReference type="CDD" id="cd06558">
    <property type="entry name" value="crotonase-like"/>
    <property type="match status" value="1"/>
</dbReference>
<protein>
    <submittedName>
        <fullName evidence="3">p-hydroxycinnamoyl CoA hydratase/lyase</fullName>
    </submittedName>
</protein>
<name>A0A939IJD4_9GAMM</name>
<dbReference type="GO" id="GO:0003824">
    <property type="term" value="F:catalytic activity"/>
    <property type="evidence" value="ECO:0007669"/>
    <property type="project" value="UniProtKB-ARBA"/>
</dbReference>
<dbReference type="EMBL" id="JAFKCZ010000004">
    <property type="protein sequence ID" value="MBN7796171.1"/>
    <property type="molecule type" value="Genomic_DNA"/>
</dbReference>
<comment type="caution">
    <text evidence="3">The sequence shown here is derived from an EMBL/GenBank/DDBJ whole genome shotgun (WGS) entry which is preliminary data.</text>
</comment>
<dbReference type="Gene3D" id="3.90.226.10">
    <property type="entry name" value="2-enoyl-CoA Hydratase, Chain A, domain 1"/>
    <property type="match status" value="1"/>
</dbReference>
<evidence type="ECO:0000256" key="1">
    <source>
        <dbReference type="ARBA" id="ARBA00005254"/>
    </source>
</evidence>
<evidence type="ECO:0000313" key="4">
    <source>
        <dbReference type="Proteomes" id="UP000664303"/>
    </source>
</evidence>
<dbReference type="GO" id="GO:0008300">
    <property type="term" value="P:isoprenoid catabolic process"/>
    <property type="evidence" value="ECO:0007669"/>
    <property type="project" value="TreeGrafter"/>
</dbReference>
<dbReference type="RefSeq" id="WP_206559615.1">
    <property type="nucleotide sequence ID" value="NZ_JAFKCZ010000004.1"/>
</dbReference>
<dbReference type="InterPro" id="IPR001753">
    <property type="entry name" value="Enoyl-CoA_hydra/iso"/>
</dbReference>
<organism evidence="3 4">
    <name type="scientific">Parahaliea mediterranea</name>
    <dbReference type="NCBI Taxonomy" id="651086"/>
    <lineage>
        <taxon>Bacteria</taxon>
        <taxon>Pseudomonadati</taxon>
        <taxon>Pseudomonadota</taxon>
        <taxon>Gammaproteobacteria</taxon>
        <taxon>Cellvibrionales</taxon>
        <taxon>Halieaceae</taxon>
        <taxon>Parahaliea</taxon>
    </lineage>
</organism>
<dbReference type="InterPro" id="IPR051683">
    <property type="entry name" value="Enoyl-CoA_Hydratase/Isomerase"/>
</dbReference>
<dbReference type="AlphaFoldDB" id="A0A939IJD4"/>
<dbReference type="Proteomes" id="UP000664303">
    <property type="component" value="Unassembled WGS sequence"/>
</dbReference>
<proteinExistence type="inferred from homology"/>
<gene>
    <name evidence="3" type="ORF">JYP50_06205</name>
</gene>
<dbReference type="Pfam" id="PF00378">
    <property type="entry name" value="ECH_1"/>
    <property type="match status" value="1"/>
</dbReference>
<dbReference type="PANTHER" id="PTHR42964:SF1">
    <property type="entry name" value="POLYKETIDE BIOSYNTHESIS ENOYL-COA HYDRATASE PKSH-RELATED"/>
    <property type="match status" value="1"/>
</dbReference>
<feature type="region of interest" description="Disordered" evidence="2">
    <location>
        <begin position="68"/>
        <end position="91"/>
    </location>
</feature>